<proteinExistence type="inferred from homology"/>
<dbReference type="InterPro" id="IPR015300">
    <property type="entry name" value="DNA-bd_pseudobarrel_sf"/>
</dbReference>
<dbReference type="Pfam" id="PF02362">
    <property type="entry name" value="B3"/>
    <property type="match status" value="1"/>
</dbReference>
<protein>
    <recommendedName>
        <fullName evidence="16">AP2/ERF and B3 domain-containing transcription factor</fullName>
    </recommendedName>
</protein>
<evidence type="ECO:0000313" key="13">
    <source>
        <dbReference type="EMBL" id="KAF4390081.1"/>
    </source>
</evidence>
<evidence type="ECO:0000259" key="9">
    <source>
        <dbReference type="PROSITE" id="PS50863"/>
    </source>
</evidence>
<evidence type="ECO:0008006" key="16">
    <source>
        <dbReference type="Google" id="ProtNLM"/>
    </source>
</evidence>
<evidence type="ECO:0000256" key="3">
    <source>
        <dbReference type="ARBA" id="ARBA00022745"/>
    </source>
</evidence>
<dbReference type="FunFam" id="3.30.730.10:FF:000008">
    <property type="entry name" value="AP2 domain-containing protein RAP2.8"/>
    <property type="match status" value="1"/>
</dbReference>
<dbReference type="CDD" id="cd10017">
    <property type="entry name" value="B3_DNA"/>
    <property type="match status" value="1"/>
</dbReference>
<dbReference type="InterPro" id="IPR036955">
    <property type="entry name" value="AP2/ERF_dom_sf"/>
</dbReference>
<evidence type="ECO:0000256" key="4">
    <source>
        <dbReference type="ARBA" id="ARBA00023015"/>
    </source>
</evidence>
<dbReference type="Proteomes" id="UP000525078">
    <property type="component" value="Unassembled WGS sequence"/>
</dbReference>
<reference evidence="14 15" key="1">
    <citation type="journal article" date="2020" name="bioRxiv">
        <title>Sequence and annotation of 42 cannabis genomes reveals extensive copy number variation in cannabinoid synthesis and pathogen resistance genes.</title>
        <authorList>
            <person name="Mckernan K.J."/>
            <person name="Helbert Y."/>
            <person name="Kane L.T."/>
            <person name="Ebling H."/>
            <person name="Zhang L."/>
            <person name="Liu B."/>
            <person name="Eaton Z."/>
            <person name="Mclaughlin S."/>
            <person name="Kingan S."/>
            <person name="Baybayan P."/>
            <person name="Concepcion G."/>
            <person name="Jordan M."/>
            <person name="Riva A."/>
            <person name="Barbazuk W."/>
            <person name="Harkins T."/>
        </authorList>
    </citation>
    <scope>NUCLEOTIDE SEQUENCE [LARGE SCALE GENOMIC DNA]</scope>
    <source>
        <strain evidence="14 15">cv. Jamaican Lion 4</strain>
        <strain evidence="11">Father</strain>
        <strain evidence="12">Mother</strain>
        <tissue evidence="12">Leaf</tissue>
    </source>
</reference>
<dbReference type="PROSITE" id="PS51032">
    <property type="entry name" value="AP2_ERF"/>
    <property type="match status" value="1"/>
</dbReference>
<keyword evidence="6" id="KW-0804">Transcription</keyword>
<keyword evidence="3" id="KW-0936">Ethylene signaling pathway</keyword>
<keyword evidence="4" id="KW-0805">Transcription regulation</keyword>
<evidence type="ECO:0000256" key="8">
    <source>
        <dbReference type="SAM" id="MobiDB-lite"/>
    </source>
</evidence>
<keyword evidence="7" id="KW-0539">Nucleus</keyword>
<feature type="compositionally biased region" description="Polar residues" evidence="8">
    <location>
        <begin position="21"/>
        <end position="32"/>
    </location>
</feature>
<accession>A0A803QB32</accession>
<dbReference type="InterPro" id="IPR016177">
    <property type="entry name" value="DNA-bd_dom_sf"/>
</dbReference>
<organism evidence="12 14">
    <name type="scientific">Cannabis sativa</name>
    <name type="common">Hemp</name>
    <name type="synonym">Marijuana</name>
    <dbReference type="NCBI Taxonomy" id="3483"/>
    <lineage>
        <taxon>Eukaryota</taxon>
        <taxon>Viridiplantae</taxon>
        <taxon>Streptophyta</taxon>
        <taxon>Embryophyta</taxon>
        <taxon>Tracheophyta</taxon>
        <taxon>Spermatophyta</taxon>
        <taxon>Magnoliopsida</taxon>
        <taxon>eudicotyledons</taxon>
        <taxon>Gunneridae</taxon>
        <taxon>Pentapetalae</taxon>
        <taxon>rosids</taxon>
        <taxon>fabids</taxon>
        <taxon>Rosales</taxon>
        <taxon>Cannabaceae</taxon>
        <taxon>Cannabis</taxon>
    </lineage>
</organism>
<dbReference type="OrthoDB" id="2020802at2759"/>
<name>A0A7J6E7Q3_CANSA</name>
<evidence type="ECO:0000313" key="12">
    <source>
        <dbReference type="EMBL" id="KAF4354382.1"/>
    </source>
</evidence>
<dbReference type="Proteomes" id="UP000583929">
    <property type="component" value="Unassembled WGS sequence"/>
</dbReference>
<dbReference type="Gene3D" id="2.40.330.10">
    <property type="entry name" value="DNA-binding pseudobarrel domain"/>
    <property type="match status" value="1"/>
</dbReference>
<evidence type="ECO:0000256" key="1">
    <source>
        <dbReference type="ARBA" id="ARBA00004123"/>
    </source>
</evidence>
<dbReference type="GO" id="GO:0005634">
    <property type="term" value="C:nucleus"/>
    <property type="evidence" value="ECO:0007669"/>
    <property type="project" value="UniProtKB-SubCell"/>
</dbReference>
<evidence type="ECO:0000313" key="11">
    <source>
        <dbReference type="EMBL" id="KAF4346487.1"/>
    </source>
</evidence>
<dbReference type="InterPro" id="IPR044800">
    <property type="entry name" value="LEC2-like"/>
</dbReference>
<dbReference type="CDD" id="cd00018">
    <property type="entry name" value="AP2"/>
    <property type="match status" value="1"/>
</dbReference>
<dbReference type="EMBL" id="JAATIP010000281">
    <property type="protein sequence ID" value="KAF4354382.1"/>
    <property type="molecule type" value="Genomic_DNA"/>
</dbReference>
<dbReference type="InterPro" id="IPR001471">
    <property type="entry name" value="AP2/ERF_dom"/>
</dbReference>
<dbReference type="AlphaFoldDB" id="A0A7J6E7Q3"/>
<sequence length="353" mass="39629">MEDVMSSIVLNGGLNVIPEAANSNGSVHSLTPSKRAKTGSSAKYKGTVKQQNGHWGAQIYANHQRIWLGTFKLEEDAAMAYDSAAIRLRCGDSHRNFPWTKATVEEPKFQSHYTTENLLNMIKDGSYQAKFEDFLRNTCLENSEKAASLGLLGNANIGGLLFKQLLFQKELTPSDVGKLNRLVIPKKYAIKYLPHISEEDSEEKESLGDGTVDDMEVVFHDHSMRSWKFRYCYWRSSQSYVFTRGWSRFVKEKKLKANDTIAFYLCEQRNVLNEKDAFAMIEVVEDNDRLLINGAAKHSCLRLNFDKCCKQVEVDKEGDGEVAMEEVGNEIPKAAAAAAAANSGFRLFGVQIV</sequence>
<evidence type="ECO:0000313" key="14">
    <source>
        <dbReference type="Proteomes" id="UP000525078"/>
    </source>
</evidence>
<gene>
    <name evidence="12" type="ORF">F8388_027316</name>
    <name evidence="13" type="ORF">G4B88_004999</name>
    <name evidence="11" type="ORF">G4B88_012524</name>
</gene>
<dbReference type="SMR" id="A0A7J6E7Q3"/>
<comment type="subcellular location">
    <subcellularLocation>
        <location evidence="1">Nucleus</location>
    </subcellularLocation>
</comment>
<dbReference type="SMART" id="SM00380">
    <property type="entry name" value="AP2"/>
    <property type="match status" value="1"/>
</dbReference>
<evidence type="ECO:0000256" key="2">
    <source>
        <dbReference type="ARBA" id="ARBA00009089"/>
    </source>
</evidence>
<dbReference type="GO" id="GO:0009873">
    <property type="term" value="P:ethylene-activated signaling pathway"/>
    <property type="evidence" value="ECO:0007669"/>
    <property type="project" value="UniProtKB-KW"/>
</dbReference>
<feature type="domain" description="TF-B3" evidence="9">
    <location>
        <begin position="167"/>
        <end position="287"/>
    </location>
</feature>
<dbReference type="GO" id="GO:0003677">
    <property type="term" value="F:DNA binding"/>
    <property type="evidence" value="ECO:0007669"/>
    <property type="project" value="UniProtKB-KW"/>
</dbReference>
<keyword evidence="15" id="KW-1185">Reference proteome</keyword>
<dbReference type="EMBL" id="JAATIQ010000064">
    <property type="protein sequence ID" value="KAF4390081.1"/>
    <property type="molecule type" value="Genomic_DNA"/>
</dbReference>
<dbReference type="EMBL" id="JAATIQ010000994">
    <property type="protein sequence ID" value="KAF4346487.1"/>
    <property type="molecule type" value="Genomic_DNA"/>
</dbReference>
<dbReference type="InterPro" id="IPR003340">
    <property type="entry name" value="B3_DNA-bd"/>
</dbReference>
<accession>A0A7J6E7Q3</accession>
<dbReference type="Gene3D" id="3.30.730.10">
    <property type="entry name" value="AP2/ERF domain"/>
    <property type="match status" value="1"/>
</dbReference>
<dbReference type="PROSITE" id="PS50863">
    <property type="entry name" value="B3"/>
    <property type="match status" value="1"/>
</dbReference>
<feature type="domain" description="AP2/ERF" evidence="10">
    <location>
        <begin position="43"/>
        <end position="98"/>
    </location>
</feature>
<dbReference type="SMART" id="SM01019">
    <property type="entry name" value="B3"/>
    <property type="match status" value="1"/>
</dbReference>
<dbReference type="GO" id="GO:0003700">
    <property type="term" value="F:DNA-binding transcription factor activity"/>
    <property type="evidence" value="ECO:0007669"/>
    <property type="project" value="InterPro"/>
</dbReference>
<evidence type="ECO:0000256" key="6">
    <source>
        <dbReference type="ARBA" id="ARBA00023163"/>
    </source>
</evidence>
<feature type="region of interest" description="Disordered" evidence="8">
    <location>
        <begin position="21"/>
        <end position="43"/>
    </location>
</feature>
<evidence type="ECO:0000259" key="10">
    <source>
        <dbReference type="PROSITE" id="PS51032"/>
    </source>
</evidence>
<dbReference type="SUPFAM" id="SSF54171">
    <property type="entry name" value="DNA-binding domain"/>
    <property type="match status" value="1"/>
</dbReference>
<comment type="caution">
    <text evidence="12">The sequence shown here is derived from an EMBL/GenBank/DDBJ whole genome shotgun (WGS) entry which is preliminary data.</text>
</comment>
<dbReference type="PANTHER" id="PTHR31140:SF58">
    <property type="entry name" value="DNA-BINDING PROTEIN RAV1"/>
    <property type="match status" value="1"/>
</dbReference>
<evidence type="ECO:0000313" key="15">
    <source>
        <dbReference type="Proteomes" id="UP000583929"/>
    </source>
</evidence>
<dbReference type="SUPFAM" id="SSF101936">
    <property type="entry name" value="DNA-binding pseudobarrel domain"/>
    <property type="match status" value="1"/>
</dbReference>
<keyword evidence="5" id="KW-0238">DNA-binding</keyword>
<dbReference type="PANTHER" id="PTHR31140">
    <property type="entry name" value="B3 DOMAIN-CONTAINING TRANSCRIPTION FACTOR ABI3"/>
    <property type="match status" value="1"/>
</dbReference>
<dbReference type="OMA" id="NESHRNF"/>
<comment type="similarity">
    <text evidence="2">Belongs to the AP2/ERF transcription factor family. RAV subfamily.</text>
</comment>
<evidence type="ECO:0000256" key="7">
    <source>
        <dbReference type="ARBA" id="ARBA00023242"/>
    </source>
</evidence>
<evidence type="ECO:0000256" key="5">
    <source>
        <dbReference type="ARBA" id="ARBA00023125"/>
    </source>
</evidence>